<evidence type="ECO:0000313" key="3">
    <source>
        <dbReference type="Proteomes" id="UP000006591"/>
    </source>
</evidence>
<evidence type="ECO:0000256" key="1">
    <source>
        <dbReference type="SAM" id="MobiDB-lite"/>
    </source>
</evidence>
<feature type="region of interest" description="Disordered" evidence="1">
    <location>
        <begin position="38"/>
        <end position="72"/>
    </location>
</feature>
<reference evidence="2" key="1">
    <citation type="submission" date="2015-04" db="UniProtKB">
        <authorList>
            <consortium name="EnsemblPlants"/>
        </authorList>
    </citation>
    <scope>IDENTIFICATION</scope>
    <source>
        <strain evidence="2">SL10</strain>
    </source>
</reference>
<sequence length="115" mass="12850">MTSPTHHPLPPAVWSPLSHSVGPLLPLPEDAPPLDLALEARQDTGERRRRHSSWAWAHRGEGSRSPAGSCGGKVDAQRVGFDARMIGFKGFRWYELKNAIFHQQILKVNCDDLFL</sequence>
<dbReference type="Proteomes" id="UP000006591">
    <property type="component" value="Chromosome 7"/>
</dbReference>
<evidence type="ECO:0000313" key="2">
    <source>
        <dbReference type="EnsemblPlants" id="ONIVA07G08250.1"/>
    </source>
</evidence>
<organism evidence="2">
    <name type="scientific">Oryza nivara</name>
    <name type="common">Indian wild rice</name>
    <name type="synonym">Oryza sativa f. spontanea</name>
    <dbReference type="NCBI Taxonomy" id="4536"/>
    <lineage>
        <taxon>Eukaryota</taxon>
        <taxon>Viridiplantae</taxon>
        <taxon>Streptophyta</taxon>
        <taxon>Embryophyta</taxon>
        <taxon>Tracheophyta</taxon>
        <taxon>Spermatophyta</taxon>
        <taxon>Magnoliopsida</taxon>
        <taxon>Liliopsida</taxon>
        <taxon>Poales</taxon>
        <taxon>Poaceae</taxon>
        <taxon>BOP clade</taxon>
        <taxon>Oryzoideae</taxon>
        <taxon>Oryzeae</taxon>
        <taxon>Oryzinae</taxon>
        <taxon>Oryza</taxon>
    </lineage>
</organism>
<protein>
    <submittedName>
        <fullName evidence="2">Uncharacterized protein</fullName>
    </submittedName>
</protein>
<dbReference type="AlphaFoldDB" id="A0A0E0HYY3"/>
<keyword evidence="3" id="KW-1185">Reference proteome</keyword>
<dbReference type="HOGENOM" id="CLU_2112839_0_0_1"/>
<proteinExistence type="predicted"/>
<dbReference type="EnsemblPlants" id="ONIVA07G08250.1">
    <property type="protein sequence ID" value="ONIVA07G08250.1"/>
    <property type="gene ID" value="ONIVA07G08250"/>
</dbReference>
<accession>A0A0E0HYY3</accession>
<reference evidence="2" key="2">
    <citation type="submission" date="2018-04" db="EMBL/GenBank/DDBJ databases">
        <title>OnivRS2 (Oryza nivara Reference Sequence Version 2).</title>
        <authorList>
            <person name="Zhang J."/>
            <person name="Kudrna D."/>
            <person name="Lee S."/>
            <person name="Talag J."/>
            <person name="Rajasekar S."/>
            <person name="Welchert J."/>
            <person name="Hsing Y.-I."/>
            <person name="Wing R.A."/>
        </authorList>
    </citation>
    <scope>NUCLEOTIDE SEQUENCE [LARGE SCALE GENOMIC DNA]</scope>
    <source>
        <strain evidence="2">SL10</strain>
    </source>
</reference>
<name>A0A0E0HYY3_ORYNI</name>
<dbReference type="Gramene" id="ONIVA07G08250.1">
    <property type="protein sequence ID" value="ONIVA07G08250.1"/>
    <property type="gene ID" value="ONIVA07G08250"/>
</dbReference>